<sequence length="270" mass="29821">MIQVSAVLNDESVVNVPMQSMVFPGGEVHVSVETVRFAKEIVTTALLTDSQQVMQLLMVKDAINRLYPLLPKRLVMPYVPYARQDRVANPGEALGAKVFCQLVNQLDFSVVEVEDPHSDVVTALLDNVVVKDPLPSLTRLQQRLGAVALVAPDAGASKRVFKLAKGLGVPMLQAEKVRDTQTGQITGSRMQGELPNLPLLLVDDICDGGKTFTALAHEIRRDMQVKGYQQPLYLFVTHGIFSKGLDELCHYFDGVFARHSWISDPRCQLV</sequence>
<evidence type="ECO:0000313" key="4">
    <source>
        <dbReference type="Proteomes" id="UP001165395"/>
    </source>
</evidence>
<feature type="domain" description="Ribose-phosphate pyrophosphokinase N-terminal" evidence="2">
    <location>
        <begin position="17"/>
        <end position="104"/>
    </location>
</feature>
<protein>
    <submittedName>
        <fullName evidence="3">Ribose-phosphate pyrophosphokinase-like domain-containing protein</fullName>
    </submittedName>
</protein>
<evidence type="ECO:0000259" key="2">
    <source>
        <dbReference type="Pfam" id="PF13793"/>
    </source>
</evidence>
<dbReference type="PANTHER" id="PTHR10210">
    <property type="entry name" value="RIBOSE-PHOSPHATE DIPHOSPHOKINASE FAMILY MEMBER"/>
    <property type="match status" value="1"/>
</dbReference>
<keyword evidence="1" id="KW-0545">Nucleotide biosynthesis</keyword>
<dbReference type="SMART" id="SM01400">
    <property type="entry name" value="Pribosyltran_N"/>
    <property type="match status" value="1"/>
</dbReference>
<dbReference type="InterPro" id="IPR029057">
    <property type="entry name" value="PRTase-like"/>
</dbReference>
<dbReference type="InterPro" id="IPR029099">
    <property type="entry name" value="Pribosyltran_N"/>
</dbReference>
<dbReference type="RefSeq" id="WP_227179208.1">
    <property type="nucleotide sequence ID" value="NZ_JAJBZT010000002.1"/>
</dbReference>
<evidence type="ECO:0000256" key="1">
    <source>
        <dbReference type="ARBA" id="ARBA00022727"/>
    </source>
</evidence>
<comment type="caution">
    <text evidence="3">The sequence shown here is derived from an EMBL/GenBank/DDBJ whole genome shotgun (WGS) entry which is preliminary data.</text>
</comment>
<organism evidence="3 4">
    <name type="scientific">Leeia speluncae</name>
    <dbReference type="NCBI Taxonomy" id="2884804"/>
    <lineage>
        <taxon>Bacteria</taxon>
        <taxon>Pseudomonadati</taxon>
        <taxon>Pseudomonadota</taxon>
        <taxon>Betaproteobacteria</taxon>
        <taxon>Neisseriales</taxon>
        <taxon>Leeiaceae</taxon>
        <taxon>Leeia</taxon>
    </lineage>
</organism>
<keyword evidence="4" id="KW-1185">Reference proteome</keyword>
<dbReference type="SUPFAM" id="SSF53271">
    <property type="entry name" value="PRTase-like"/>
    <property type="match status" value="1"/>
</dbReference>
<dbReference type="InterPro" id="IPR005946">
    <property type="entry name" value="Rib-P_diPkinase"/>
</dbReference>
<dbReference type="PANTHER" id="PTHR10210:SF41">
    <property type="entry name" value="RIBOSE-PHOSPHATE PYROPHOSPHOKINASE 1, CHLOROPLASTIC"/>
    <property type="match status" value="1"/>
</dbReference>
<dbReference type="Pfam" id="PF13793">
    <property type="entry name" value="Pribosyltran_N"/>
    <property type="match status" value="1"/>
</dbReference>
<name>A0ABS8D4Q2_9NEIS</name>
<dbReference type="InterPro" id="IPR000836">
    <property type="entry name" value="PRTase_dom"/>
</dbReference>
<dbReference type="CDD" id="cd06223">
    <property type="entry name" value="PRTases_typeI"/>
    <property type="match status" value="1"/>
</dbReference>
<gene>
    <name evidence="3" type="ORF">LIN78_05240</name>
</gene>
<accession>A0ABS8D4Q2</accession>
<dbReference type="Proteomes" id="UP001165395">
    <property type="component" value="Unassembled WGS sequence"/>
</dbReference>
<proteinExistence type="predicted"/>
<dbReference type="EMBL" id="JAJBZT010000002">
    <property type="protein sequence ID" value="MCB6182951.1"/>
    <property type="molecule type" value="Genomic_DNA"/>
</dbReference>
<dbReference type="Gene3D" id="3.40.50.2020">
    <property type="match status" value="2"/>
</dbReference>
<evidence type="ECO:0000313" key="3">
    <source>
        <dbReference type="EMBL" id="MCB6182951.1"/>
    </source>
</evidence>
<reference evidence="3" key="1">
    <citation type="submission" date="2021-10" db="EMBL/GenBank/DDBJ databases">
        <title>The complete genome sequence of Leeia sp. TBRC 13508.</title>
        <authorList>
            <person name="Charoenyingcharoen P."/>
            <person name="Yukphan P."/>
        </authorList>
    </citation>
    <scope>NUCLEOTIDE SEQUENCE</scope>
    <source>
        <strain evidence="3">TBRC 13508</strain>
    </source>
</reference>